<dbReference type="RefSeq" id="XP_004030740.1">
    <property type="nucleotide sequence ID" value="XM_004030692.1"/>
</dbReference>
<dbReference type="Proteomes" id="UP000008983">
    <property type="component" value="Unassembled WGS sequence"/>
</dbReference>
<evidence type="ECO:0000256" key="1">
    <source>
        <dbReference type="SAM" id="Coils"/>
    </source>
</evidence>
<feature type="coiled-coil region" evidence="1">
    <location>
        <begin position="24"/>
        <end position="51"/>
    </location>
</feature>
<sequence length="479" mass="59080">LIQQNLMNISEEQKQQFIEIIRNKKQFKKKKEEIKQQLIKEAQDLQQQQVKKQPILAPTLIEACQYVISNPKEEFLSRISGMLMIKEVMELALETVLRPFCQSFLQFLKNTIIQYREENPPGQTFFSKQPNEDQSKYGQTILQIMMESLFAWSCWFYKNTNQTKTKFFLTYEECLHQEVAFETIDKFQYYTQDDLQKHDGKTGINLLMYYDTLIGMQQQLQQSINVLQQIVQLQQETDIARKNVGNCYQFYKEYIEEYKEIETEILFKEDQDVFKKEYGIVEKLIVIIQQYVEKKQKFEEFQKKNDYFFQQFSKQIITRKINIITTIIISRIIIIKITKIKTKRRKIKREKRKRIKRKRIKRERKRTKITQRAKRKRTKRKRTKRKRTKRKRTKRKRINGKRIKRKRINGKRIKRKRKKRKRINGKRINGKRIKRKRKKRKRKKRQRKKRQRIKRKRIKRKRINRKRTRIKKIIIKRVT</sequence>
<name>G0QZ53_ICHMU</name>
<dbReference type="EMBL" id="GL984138">
    <property type="protein sequence ID" value="EGR29504.1"/>
    <property type="molecule type" value="Genomic_DNA"/>
</dbReference>
<dbReference type="InParanoid" id="G0QZ53"/>
<organism evidence="3 4">
    <name type="scientific">Ichthyophthirius multifiliis</name>
    <name type="common">White spot disease agent</name>
    <name type="synonym">Ich</name>
    <dbReference type="NCBI Taxonomy" id="5932"/>
    <lineage>
        <taxon>Eukaryota</taxon>
        <taxon>Sar</taxon>
        <taxon>Alveolata</taxon>
        <taxon>Ciliophora</taxon>
        <taxon>Intramacronucleata</taxon>
        <taxon>Oligohymenophorea</taxon>
        <taxon>Hymenostomatida</taxon>
        <taxon>Ophryoglenina</taxon>
        <taxon>Ichthyophthirius</taxon>
    </lineage>
</organism>
<accession>G0QZ53</accession>
<dbReference type="GeneID" id="14905607"/>
<reference evidence="3 4" key="1">
    <citation type="submission" date="2011-07" db="EMBL/GenBank/DDBJ databases">
        <authorList>
            <person name="Coyne R."/>
            <person name="Brami D."/>
            <person name="Johnson J."/>
            <person name="Hostetler J."/>
            <person name="Hannick L."/>
            <person name="Clark T."/>
            <person name="Cassidy-Hanley D."/>
            <person name="Inman J."/>
        </authorList>
    </citation>
    <scope>NUCLEOTIDE SEQUENCE [LARGE SCALE GENOMIC DNA]</scope>
    <source>
        <strain evidence="3 4">G5</strain>
    </source>
</reference>
<feature type="coiled-coil region" evidence="1">
    <location>
        <begin position="216"/>
        <end position="271"/>
    </location>
</feature>
<feature type="region of interest" description="Disordered" evidence="2">
    <location>
        <begin position="345"/>
        <end position="467"/>
    </location>
</feature>
<protein>
    <submittedName>
        <fullName evidence="3">Uncharacterized protein</fullName>
    </submittedName>
</protein>
<evidence type="ECO:0000313" key="4">
    <source>
        <dbReference type="Proteomes" id="UP000008983"/>
    </source>
</evidence>
<evidence type="ECO:0000256" key="2">
    <source>
        <dbReference type="SAM" id="MobiDB-lite"/>
    </source>
</evidence>
<keyword evidence="1" id="KW-0175">Coiled coil</keyword>
<keyword evidence="4" id="KW-1185">Reference proteome</keyword>
<dbReference type="AlphaFoldDB" id="G0QZ53"/>
<proteinExistence type="predicted"/>
<evidence type="ECO:0000313" key="3">
    <source>
        <dbReference type="EMBL" id="EGR29504.1"/>
    </source>
</evidence>
<feature type="non-terminal residue" evidence="3">
    <location>
        <position position="1"/>
    </location>
</feature>
<gene>
    <name evidence="3" type="ORF">IMG5_154500</name>
</gene>